<comment type="function">
    <text evidence="1">May be involved in transcriptional regulation.</text>
</comment>
<feature type="domain" description="C2H2-type" evidence="13">
    <location>
        <begin position="414"/>
        <end position="441"/>
    </location>
</feature>
<dbReference type="Proteomes" id="UP000824782">
    <property type="component" value="Unassembled WGS sequence"/>
</dbReference>
<dbReference type="GO" id="GO:0008270">
    <property type="term" value="F:zinc ion binding"/>
    <property type="evidence" value="ECO:0007669"/>
    <property type="project" value="UniProtKB-KW"/>
</dbReference>
<dbReference type="PROSITE" id="PS00028">
    <property type="entry name" value="ZINC_FINGER_C2H2_1"/>
    <property type="match status" value="8"/>
</dbReference>
<dbReference type="FunFam" id="3.30.160.60:FF:000812">
    <property type="entry name" value="zinc finger protein 23 isoform X2"/>
    <property type="match status" value="1"/>
</dbReference>
<evidence type="ECO:0000256" key="7">
    <source>
        <dbReference type="ARBA" id="ARBA00022833"/>
    </source>
</evidence>
<sequence>MAESVLRLTLEILYRLTGEDYTLVKKTSSERCPAPVYEEWGGPLRPIPRPHPLIHDQILELTMKMTELLTGEVTLLGMLGHDPVMEAPGDDCSHCVCQVPIRCQDVAVYFSMEEWEYVEGHKERYQEPRSLTSPDDFSRSSVEHVMSTDFKAEDCDIIQVPYEEYNPPDIPPAPHCQDISYDSIIQVLSSDPSQIAEQEKNHKNNVRRRRSHTIKRPYPCPLCAKCFAHKSDLSKHQRIHKGEKPFSCTYCGKSFTDKSNLVTHERIHTGEKPFSCSECGKYFRDKSNLVTHQRIHTGEKPFICLECGKCFSRKSYLLDHQRSHTGEKPFSCSECGKCFRDKSNLATHQKIHTGEKPFSCLECWKSFSRKSYLVDHQRSHTGEKPFSCPDCGKCFTQKSTVLEHQKIHTGMKPFLCTICGKCFLKKSTLMAHHKTHRGETPFPYSECFIQESNLAEHPILHT</sequence>
<evidence type="ECO:0000256" key="2">
    <source>
        <dbReference type="ARBA" id="ARBA00004123"/>
    </source>
</evidence>
<keyword evidence="7" id="KW-0862">Zinc</keyword>
<comment type="similarity">
    <text evidence="3">Belongs to the krueppel C2H2-type zinc-finger protein family.</text>
</comment>
<feature type="domain" description="C2H2-type" evidence="13">
    <location>
        <begin position="246"/>
        <end position="273"/>
    </location>
</feature>
<dbReference type="AlphaFoldDB" id="A0AAV6ZGZ5"/>
<evidence type="ECO:0000256" key="11">
    <source>
        <dbReference type="ARBA" id="ARBA00023242"/>
    </source>
</evidence>
<dbReference type="GO" id="GO:0000785">
    <property type="term" value="C:chromatin"/>
    <property type="evidence" value="ECO:0007669"/>
    <property type="project" value="TreeGrafter"/>
</dbReference>
<dbReference type="SMART" id="SM00355">
    <property type="entry name" value="ZnF_C2H2"/>
    <property type="match status" value="8"/>
</dbReference>
<feature type="domain" description="C2H2-type" evidence="13">
    <location>
        <begin position="218"/>
        <end position="245"/>
    </location>
</feature>
<dbReference type="GO" id="GO:0031519">
    <property type="term" value="C:PcG protein complex"/>
    <property type="evidence" value="ECO:0007669"/>
    <property type="project" value="TreeGrafter"/>
</dbReference>
<name>A0AAV6ZGZ5_ENGPU</name>
<evidence type="ECO:0000256" key="5">
    <source>
        <dbReference type="ARBA" id="ARBA00022737"/>
    </source>
</evidence>
<dbReference type="Gene3D" id="3.30.160.60">
    <property type="entry name" value="Classic Zinc Finger"/>
    <property type="match status" value="8"/>
</dbReference>
<dbReference type="Pfam" id="PF00096">
    <property type="entry name" value="zf-C2H2"/>
    <property type="match status" value="7"/>
</dbReference>
<feature type="domain" description="C2H2-type" evidence="13">
    <location>
        <begin position="386"/>
        <end position="413"/>
    </location>
</feature>
<dbReference type="FunFam" id="3.30.160.60:FF:000478">
    <property type="entry name" value="Zinc finger protein 133"/>
    <property type="match status" value="1"/>
</dbReference>
<organism evidence="14 15">
    <name type="scientific">Engystomops pustulosus</name>
    <name type="common">Tungara frog</name>
    <name type="synonym">Physalaemus pustulosus</name>
    <dbReference type="NCBI Taxonomy" id="76066"/>
    <lineage>
        <taxon>Eukaryota</taxon>
        <taxon>Metazoa</taxon>
        <taxon>Chordata</taxon>
        <taxon>Craniata</taxon>
        <taxon>Vertebrata</taxon>
        <taxon>Euteleostomi</taxon>
        <taxon>Amphibia</taxon>
        <taxon>Batrachia</taxon>
        <taxon>Anura</taxon>
        <taxon>Neobatrachia</taxon>
        <taxon>Hyloidea</taxon>
        <taxon>Leptodactylidae</taxon>
        <taxon>Leiuperinae</taxon>
        <taxon>Engystomops</taxon>
    </lineage>
</organism>
<dbReference type="FunFam" id="3.30.160.60:FF:000936">
    <property type="entry name" value="Zinc finger protein 577"/>
    <property type="match status" value="1"/>
</dbReference>
<keyword evidence="4" id="KW-0479">Metal-binding</keyword>
<dbReference type="FunFam" id="3.30.160.60:FF:000557">
    <property type="entry name" value="zinc finger and SCAN domain-containing protein 29"/>
    <property type="match status" value="1"/>
</dbReference>
<keyword evidence="10" id="KW-0804">Transcription</keyword>
<dbReference type="GO" id="GO:0000981">
    <property type="term" value="F:DNA-binding transcription factor activity, RNA polymerase II-specific"/>
    <property type="evidence" value="ECO:0007669"/>
    <property type="project" value="TreeGrafter"/>
</dbReference>
<feature type="domain" description="C2H2-type" evidence="13">
    <location>
        <begin position="274"/>
        <end position="301"/>
    </location>
</feature>
<dbReference type="GO" id="GO:0005667">
    <property type="term" value="C:transcription regulator complex"/>
    <property type="evidence" value="ECO:0007669"/>
    <property type="project" value="TreeGrafter"/>
</dbReference>
<keyword evidence="8" id="KW-0805">Transcription regulation</keyword>
<proteinExistence type="inferred from homology"/>
<keyword evidence="9" id="KW-0238">DNA-binding</keyword>
<evidence type="ECO:0000256" key="6">
    <source>
        <dbReference type="ARBA" id="ARBA00022771"/>
    </source>
</evidence>
<evidence type="ECO:0000256" key="1">
    <source>
        <dbReference type="ARBA" id="ARBA00003767"/>
    </source>
</evidence>
<feature type="domain" description="C2H2-type" evidence="13">
    <location>
        <begin position="358"/>
        <end position="385"/>
    </location>
</feature>
<keyword evidence="11" id="KW-0539">Nucleus</keyword>
<dbReference type="PROSITE" id="PS50157">
    <property type="entry name" value="ZINC_FINGER_C2H2_2"/>
    <property type="match status" value="8"/>
</dbReference>
<evidence type="ECO:0000256" key="10">
    <source>
        <dbReference type="ARBA" id="ARBA00023163"/>
    </source>
</evidence>
<keyword evidence="6 12" id="KW-0863">Zinc-finger</keyword>
<evidence type="ECO:0000313" key="15">
    <source>
        <dbReference type="Proteomes" id="UP000824782"/>
    </source>
</evidence>
<keyword evidence="5" id="KW-0677">Repeat</keyword>
<reference evidence="14" key="1">
    <citation type="thesis" date="2020" institute="ProQuest LLC" country="789 East Eisenhower Parkway, Ann Arbor, MI, USA">
        <title>Comparative Genomics and Chromosome Evolution.</title>
        <authorList>
            <person name="Mudd A.B."/>
        </authorList>
    </citation>
    <scope>NUCLEOTIDE SEQUENCE</scope>
    <source>
        <strain evidence="14">237g6f4</strain>
        <tissue evidence="14">Blood</tissue>
    </source>
</reference>
<feature type="domain" description="C2H2-type" evidence="13">
    <location>
        <begin position="302"/>
        <end position="329"/>
    </location>
</feature>
<dbReference type="GO" id="GO:0000978">
    <property type="term" value="F:RNA polymerase II cis-regulatory region sequence-specific DNA binding"/>
    <property type="evidence" value="ECO:0007669"/>
    <property type="project" value="TreeGrafter"/>
</dbReference>
<accession>A0AAV6ZGZ5</accession>
<dbReference type="InterPro" id="IPR036236">
    <property type="entry name" value="Znf_C2H2_sf"/>
</dbReference>
<evidence type="ECO:0000256" key="8">
    <source>
        <dbReference type="ARBA" id="ARBA00023015"/>
    </source>
</evidence>
<dbReference type="InterPro" id="IPR013087">
    <property type="entry name" value="Znf_C2H2_type"/>
</dbReference>
<dbReference type="EMBL" id="WNYA01000345">
    <property type="protein sequence ID" value="KAG8548694.1"/>
    <property type="molecule type" value="Genomic_DNA"/>
</dbReference>
<dbReference type="FunFam" id="3.30.160.60:FF:000585">
    <property type="entry name" value="zinc finger protein 784"/>
    <property type="match status" value="1"/>
</dbReference>
<comment type="caution">
    <text evidence="14">The sequence shown here is derived from an EMBL/GenBank/DDBJ whole genome shotgun (WGS) entry which is preliminary data.</text>
</comment>
<dbReference type="InterPro" id="IPR036051">
    <property type="entry name" value="KRAB_dom_sf"/>
</dbReference>
<gene>
    <name evidence="14" type="ORF">GDO81_024503</name>
</gene>
<dbReference type="PANTHER" id="PTHR14003">
    <property type="entry name" value="TRANSCRIPTIONAL REPRESSOR PROTEIN YY"/>
    <property type="match status" value="1"/>
</dbReference>
<protein>
    <recommendedName>
        <fullName evidence="13">C2H2-type domain-containing protein</fullName>
    </recommendedName>
</protein>
<dbReference type="FunFam" id="3.30.160.60:FF:000739">
    <property type="entry name" value="Zgc:171418 protein"/>
    <property type="match status" value="1"/>
</dbReference>
<evidence type="ECO:0000259" key="13">
    <source>
        <dbReference type="PROSITE" id="PS50157"/>
    </source>
</evidence>
<evidence type="ECO:0000256" key="12">
    <source>
        <dbReference type="PROSITE-ProRule" id="PRU00042"/>
    </source>
</evidence>
<evidence type="ECO:0000256" key="4">
    <source>
        <dbReference type="ARBA" id="ARBA00022723"/>
    </source>
</evidence>
<keyword evidence="15" id="KW-1185">Reference proteome</keyword>
<evidence type="ECO:0000256" key="3">
    <source>
        <dbReference type="ARBA" id="ARBA00006991"/>
    </source>
</evidence>
<dbReference type="SUPFAM" id="SSF109640">
    <property type="entry name" value="KRAB domain (Kruppel-associated box)"/>
    <property type="match status" value="1"/>
</dbReference>
<feature type="domain" description="C2H2-type" evidence="13">
    <location>
        <begin position="330"/>
        <end position="357"/>
    </location>
</feature>
<evidence type="ECO:0000256" key="9">
    <source>
        <dbReference type="ARBA" id="ARBA00023125"/>
    </source>
</evidence>
<dbReference type="FunFam" id="3.30.160.60:FF:000759">
    <property type="entry name" value="zinc finger protein 16"/>
    <property type="match status" value="1"/>
</dbReference>
<evidence type="ECO:0000313" key="14">
    <source>
        <dbReference type="EMBL" id="KAG8548694.1"/>
    </source>
</evidence>
<dbReference type="SUPFAM" id="SSF57667">
    <property type="entry name" value="beta-beta-alpha zinc fingers"/>
    <property type="match status" value="5"/>
</dbReference>
<dbReference type="FunFam" id="3.30.160.60:FF:002063">
    <property type="entry name" value="RB associated KRAB zinc finger"/>
    <property type="match status" value="1"/>
</dbReference>
<dbReference type="PANTHER" id="PTHR14003:SF25">
    <property type="entry name" value="GASTRULA ZINC FINGER PROTEIN XLCGF57.1"/>
    <property type="match status" value="1"/>
</dbReference>
<comment type="subcellular location">
    <subcellularLocation>
        <location evidence="2">Nucleus</location>
    </subcellularLocation>
</comment>